<keyword evidence="3" id="KW-1185">Reference proteome</keyword>
<evidence type="ECO:0000313" key="2">
    <source>
        <dbReference type="EMBL" id="EDV25633.1"/>
    </source>
</evidence>
<dbReference type="PhylomeDB" id="B3RTI4"/>
<accession>B3RTI4</accession>
<dbReference type="InParanoid" id="B3RTI4"/>
<dbReference type="FunCoup" id="B3RTI4">
    <property type="interactions" value="89"/>
</dbReference>
<dbReference type="Pfam" id="PF15877">
    <property type="entry name" value="TMEM232"/>
    <property type="match status" value="2"/>
</dbReference>
<feature type="compositionally biased region" description="Polar residues" evidence="1">
    <location>
        <begin position="392"/>
        <end position="406"/>
    </location>
</feature>
<dbReference type="GeneID" id="6753386"/>
<protein>
    <recommendedName>
        <fullName evidence="4">Transmembrane protein 232</fullName>
    </recommendedName>
</protein>
<name>B3RTI4_TRIAD</name>
<reference evidence="2 3" key="1">
    <citation type="journal article" date="2008" name="Nature">
        <title>The Trichoplax genome and the nature of placozoans.</title>
        <authorList>
            <person name="Srivastava M."/>
            <person name="Begovic E."/>
            <person name="Chapman J."/>
            <person name="Putnam N.H."/>
            <person name="Hellsten U."/>
            <person name="Kawashima T."/>
            <person name="Kuo A."/>
            <person name="Mitros T."/>
            <person name="Salamov A."/>
            <person name="Carpenter M.L."/>
            <person name="Signorovitch A.Y."/>
            <person name="Moreno M.A."/>
            <person name="Kamm K."/>
            <person name="Grimwood J."/>
            <person name="Schmutz J."/>
            <person name="Shapiro H."/>
            <person name="Grigoriev I.V."/>
            <person name="Buss L.W."/>
            <person name="Schierwater B."/>
            <person name="Dellaporta S.L."/>
            <person name="Rokhsar D.S."/>
        </authorList>
    </citation>
    <scope>NUCLEOTIDE SEQUENCE [LARGE SCALE GENOMIC DNA]</scope>
    <source>
        <strain evidence="2 3">Grell-BS-1999</strain>
    </source>
</reference>
<proteinExistence type="predicted"/>
<feature type="compositionally biased region" description="Low complexity" evidence="1">
    <location>
        <begin position="410"/>
        <end position="421"/>
    </location>
</feature>
<dbReference type="PANTHER" id="PTHR28651">
    <property type="entry name" value="TRANSMEMBRANE PROTEIN 232"/>
    <property type="match status" value="1"/>
</dbReference>
<dbReference type="OMA" id="WSWRVRF"/>
<dbReference type="RefSeq" id="XP_002111666.1">
    <property type="nucleotide sequence ID" value="XM_002111630.1"/>
</dbReference>
<organism evidence="2 3">
    <name type="scientific">Trichoplax adhaerens</name>
    <name type="common">Trichoplax reptans</name>
    <dbReference type="NCBI Taxonomy" id="10228"/>
    <lineage>
        <taxon>Eukaryota</taxon>
        <taxon>Metazoa</taxon>
        <taxon>Placozoa</taxon>
        <taxon>Uniplacotomia</taxon>
        <taxon>Trichoplacea</taxon>
        <taxon>Trichoplacidae</taxon>
        <taxon>Trichoplax</taxon>
    </lineage>
</organism>
<dbReference type="STRING" id="10228.B3RTI4"/>
<sequence length="863" mass="98063">MPIHKIPIVHKFGIVSLSHREELQERINKRYLEIPTKPLPKSPKKFDYDVEEDFISKFNSSIGTPQHKNYEESADKALQRLIRRAGIKSGGMGQHINLPRAWCELSMLAQCQGRVREDSLEILITSLDQAPLNEDHLSSLFYLAEVSIYWLKKSAVSKPLLRSAEIKLMKLASSVFLRIFCYYCLKVDLSAYAKDLSKYAQGFEVCQEAYRAFPGSRMLLKFIADISKALISTYNHKIEEQASSSNDIMNRESFMAAMHNVSPTLWHSIDVWRCITHLSGGKKKALKALQVCATCIATEPWVDIVLALQIIGDACQTDIDVLKVLHDIAIGNIPEDYIPVDEALPYIPRQYDNLGSSDRATGQYSHHLSDTFAEGVVSSDSFTSLDKMFTPTTAAGSQDDTNNNRQGRLHSSGSSQTQSHTNESRSGNRSPTSYSHTTKTTEVCDDFNVLNQYGIKGWPWELGYVYAETLTSICLYGKTSDIQQLALYGNRDEFKRGSKITGSYGLLDLLTFEYIDDTQEAAEGRSPFFHLHFNNSARDRSWRIRAAAVHGLLKVCQYFHHDPSREGFYNVAWAALNEHKLKEIDIRVLEAYKVGQFDADADKKRLSIVPLYVSNALVKHVAFLFSKTFLHQLPPPVKLNPQKPKKRSRIYNKVPKRNNIAKSDSNRLTLREHLLISSALYKPPMDFKTRANINFNQVIERQWRKELHAQLDEDTVEWQVLENQKKLDESKIGKDYKEKTFPPDSDCDPNTDDAAIISESKEKSTLSTPGNVKIIRDYKKKDLELLHNLKTNLDINDNQIVDLNRKHGNKLQHDQLIKVKLDTSVYADALSVNTKSNDVKKLREVSATLPVLPEIKSWTASTK</sequence>
<dbReference type="CTD" id="6753386"/>
<dbReference type="EMBL" id="DS985244">
    <property type="protein sequence ID" value="EDV25633.1"/>
    <property type="molecule type" value="Genomic_DNA"/>
</dbReference>
<evidence type="ECO:0008006" key="4">
    <source>
        <dbReference type="Google" id="ProtNLM"/>
    </source>
</evidence>
<dbReference type="HOGENOM" id="CLU_015366_0_0_1"/>
<dbReference type="PANTHER" id="PTHR28651:SF1">
    <property type="entry name" value="TRANSMEMBRANE PROTEIN 232"/>
    <property type="match status" value="1"/>
</dbReference>
<gene>
    <name evidence="2" type="ORF">TRIADDRAFT_55936</name>
</gene>
<dbReference type="KEGG" id="tad:TRIADDRAFT_55936"/>
<feature type="region of interest" description="Disordered" evidence="1">
    <location>
        <begin position="392"/>
        <end position="438"/>
    </location>
</feature>
<feature type="compositionally biased region" description="Polar residues" evidence="1">
    <location>
        <begin position="424"/>
        <end position="438"/>
    </location>
</feature>
<evidence type="ECO:0000313" key="3">
    <source>
        <dbReference type="Proteomes" id="UP000009022"/>
    </source>
</evidence>
<dbReference type="AlphaFoldDB" id="B3RTI4"/>
<evidence type="ECO:0000256" key="1">
    <source>
        <dbReference type="SAM" id="MobiDB-lite"/>
    </source>
</evidence>
<dbReference type="Proteomes" id="UP000009022">
    <property type="component" value="Unassembled WGS sequence"/>
</dbReference>
<dbReference type="eggNOG" id="ENOG502QVVE">
    <property type="taxonomic scope" value="Eukaryota"/>
</dbReference>
<dbReference type="InterPro" id="IPR031747">
    <property type="entry name" value="TMEM232"/>
</dbReference>
<dbReference type="OrthoDB" id="10016194at2759"/>